<accession>A0A1G2EAE9</accession>
<dbReference type="AlphaFoldDB" id="A0A1G2EAE9"/>
<dbReference type="EMBL" id="MHMD01000006">
    <property type="protein sequence ID" value="OGZ22128.1"/>
    <property type="molecule type" value="Genomic_DNA"/>
</dbReference>
<evidence type="ECO:0000313" key="3">
    <source>
        <dbReference type="Proteomes" id="UP000178703"/>
    </source>
</evidence>
<name>A0A1G2EAE9_9BACT</name>
<dbReference type="Proteomes" id="UP000178703">
    <property type="component" value="Unassembled WGS sequence"/>
</dbReference>
<evidence type="ECO:0000256" key="1">
    <source>
        <dbReference type="SAM" id="MobiDB-lite"/>
    </source>
</evidence>
<protein>
    <submittedName>
        <fullName evidence="2">Uncharacterized protein</fullName>
    </submittedName>
</protein>
<proteinExistence type="predicted"/>
<sequence length="67" mass="7671">MGSCGLKTGSNVVYYSPQNSRRPFWPLLNFMMDETRTPPSEAQRAKREWRVPSPKRRGASLVVPANY</sequence>
<organism evidence="2 3">
    <name type="scientific">Candidatus Nealsonbacteria bacterium RIFCSPHIGHO2_02_FULL_43_13</name>
    <dbReference type="NCBI Taxonomy" id="1801668"/>
    <lineage>
        <taxon>Bacteria</taxon>
        <taxon>Candidatus Nealsoniibacteriota</taxon>
    </lineage>
</organism>
<evidence type="ECO:0000313" key="2">
    <source>
        <dbReference type="EMBL" id="OGZ22128.1"/>
    </source>
</evidence>
<comment type="caution">
    <text evidence="2">The sequence shown here is derived from an EMBL/GenBank/DDBJ whole genome shotgun (WGS) entry which is preliminary data.</text>
</comment>
<gene>
    <name evidence="2" type="ORF">A3D46_02255</name>
</gene>
<reference evidence="2 3" key="1">
    <citation type="journal article" date="2016" name="Nat. Commun.">
        <title>Thousands of microbial genomes shed light on interconnected biogeochemical processes in an aquifer system.</title>
        <authorList>
            <person name="Anantharaman K."/>
            <person name="Brown C.T."/>
            <person name="Hug L.A."/>
            <person name="Sharon I."/>
            <person name="Castelle C.J."/>
            <person name="Probst A.J."/>
            <person name="Thomas B.C."/>
            <person name="Singh A."/>
            <person name="Wilkins M.J."/>
            <person name="Karaoz U."/>
            <person name="Brodie E.L."/>
            <person name="Williams K.H."/>
            <person name="Hubbard S.S."/>
            <person name="Banfield J.F."/>
        </authorList>
    </citation>
    <scope>NUCLEOTIDE SEQUENCE [LARGE SCALE GENOMIC DNA]</scope>
</reference>
<feature type="region of interest" description="Disordered" evidence="1">
    <location>
        <begin position="36"/>
        <end position="67"/>
    </location>
</feature>